<dbReference type="EMBL" id="JBAWKS010000001">
    <property type="protein sequence ID" value="MEI4548298.1"/>
    <property type="molecule type" value="Genomic_DNA"/>
</dbReference>
<dbReference type="Pfam" id="PF03544">
    <property type="entry name" value="TonB_C"/>
    <property type="match status" value="1"/>
</dbReference>
<dbReference type="PANTHER" id="PTHR11102">
    <property type="entry name" value="SEL-1-LIKE PROTEIN"/>
    <property type="match status" value="1"/>
</dbReference>
<dbReference type="SMART" id="SM00671">
    <property type="entry name" value="SEL1"/>
    <property type="match status" value="4"/>
</dbReference>
<sequence length="461" mass="52025">MKTPTLLLASALSLFSVSSFADYSTAKYYEKQGDVEKYVSELTKIAKLGHVNAQYDLATAYLNGQGVEKDITKAYAWYLLAKDFGHPQAKDKYRELRKQVPSRREAKEAYIDLKDSFGKKLHDLRYAPISKHTNFFPERAKLLERVEPEIDGNTRSASKAWVTIGYNVNESGVVEDSRILASFPKGVIDEAALEAVQKWKFEPDVSPTGEPRRVFDLVASFTLGSENSKVKREFERALTEYKTKLVELADKGNSVAQNRYALMLEHGVLEKASENEHIDWYYKAAINGNHDAQMRLMHCFENGEGCQPDEEKAFNWLQRASESGNERAQYQLARIMLNYGSIHYDVETAAEMLKTAAHSQYLPAMIEYSRLLAFSDVAELRDAQSAIKYAELARAVDNNHPVLLSVLGSAHSELGRVQEGQVLLQQALNEANNRSWPAQNYIKLIELSEASMMADTTSDSY</sequence>
<proteinExistence type="predicted"/>
<dbReference type="SUPFAM" id="SSF74653">
    <property type="entry name" value="TolA/TonB C-terminal domain"/>
    <property type="match status" value="1"/>
</dbReference>
<accession>A0ABU8EMW8</accession>
<evidence type="ECO:0000256" key="4">
    <source>
        <dbReference type="ARBA" id="ARBA00023136"/>
    </source>
</evidence>
<feature type="signal peptide" evidence="5">
    <location>
        <begin position="1"/>
        <end position="21"/>
    </location>
</feature>
<evidence type="ECO:0000256" key="3">
    <source>
        <dbReference type="ARBA" id="ARBA00022989"/>
    </source>
</evidence>
<dbReference type="PANTHER" id="PTHR11102:SF160">
    <property type="entry name" value="ERAD-ASSOCIATED E3 UBIQUITIN-PROTEIN LIGASE COMPONENT HRD3"/>
    <property type="match status" value="1"/>
</dbReference>
<reference evidence="7 8" key="1">
    <citation type="submission" date="2023-12" db="EMBL/GenBank/DDBJ databases">
        <title>Friends and Foes: Symbiotic and Algicidal bacterial influence on Karenia brevis blooms.</title>
        <authorList>
            <person name="Fei C."/>
            <person name="Mohamed A.R."/>
            <person name="Booker A."/>
            <person name="Arshad M."/>
            <person name="Klass S."/>
            <person name="Ahn S."/>
            <person name="Gilbert P.M."/>
            <person name="Heil C.A."/>
            <person name="Martinez J.M."/>
            <person name="Amin S.A."/>
        </authorList>
    </citation>
    <scope>NUCLEOTIDE SEQUENCE [LARGE SCALE GENOMIC DNA]</scope>
    <source>
        <strain evidence="7 8">CE15</strain>
    </source>
</reference>
<evidence type="ECO:0000313" key="7">
    <source>
        <dbReference type="EMBL" id="MEI4548298.1"/>
    </source>
</evidence>
<evidence type="ECO:0000256" key="1">
    <source>
        <dbReference type="ARBA" id="ARBA00004167"/>
    </source>
</evidence>
<evidence type="ECO:0000256" key="5">
    <source>
        <dbReference type="SAM" id="SignalP"/>
    </source>
</evidence>
<dbReference type="Gene3D" id="1.25.40.10">
    <property type="entry name" value="Tetratricopeptide repeat domain"/>
    <property type="match status" value="2"/>
</dbReference>
<dbReference type="RefSeq" id="WP_336434308.1">
    <property type="nucleotide sequence ID" value="NZ_JBAWKS010000001.1"/>
</dbReference>
<keyword evidence="3" id="KW-1133">Transmembrane helix</keyword>
<keyword evidence="5" id="KW-0732">Signal</keyword>
<comment type="caution">
    <text evidence="7">The sequence shown here is derived from an EMBL/GenBank/DDBJ whole genome shotgun (WGS) entry which is preliminary data.</text>
</comment>
<feature type="domain" description="TonB C-terminal" evidence="6">
    <location>
        <begin position="134"/>
        <end position="228"/>
    </location>
</feature>
<dbReference type="InterPro" id="IPR050767">
    <property type="entry name" value="Sel1_AlgK"/>
</dbReference>
<dbReference type="Pfam" id="PF08238">
    <property type="entry name" value="Sel1"/>
    <property type="match status" value="4"/>
</dbReference>
<dbReference type="InterPro" id="IPR037682">
    <property type="entry name" value="TonB_C"/>
</dbReference>
<gene>
    <name evidence="7" type="ORF">WAE96_01065</name>
</gene>
<dbReference type="NCBIfam" id="TIGR01352">
    <property type="entry name" value="tonB_Cterm"/>
    <property type="match status" value="1"/>
</dbReference>
<dbReference type="Gene3D" id="3.30.2420.10">
    <property type="entry name" value="TonB"/>
    <property type="match status" value="1"/>
</dbReference>
<evidence type="ECO:0000313" key="8">
    <source>
        <dbReference type="Proteomes" id="UP001382455"/>
    </source>
</evidence>
<comment type="subcellular location">
    <subcellularLocation>
        <location evidence="1">Membrane</location>
        <topology evidence="1">Single-pass membrane protein</topology>
    </subcellularLocation>
</comment>
<dbReference type="SUPFAM" id="SSF81901">
    <property type="entry name" value="HCP-like"/>
    <property type="match status" value="2"/>
</dbReference>
<dbReference type="InterPro" id="IPR011990">
    <property type="entry name" value="TPR-like_helical_dom_sf"/>
</dbReference>
<feature type="chain" id="PRO_5045923008" evidence="5">
    <location>
        <begin position="22"/>
        <end position="461"/>
    </location>
</feature>
<name>A0ABU8EMW8_9GAMM</name>
<evidence type="ECO:0000259" key="6">
    <source>
        <dbReference type="PROSITE" id="PS52015"/>
    </source>
</evidence>
<keyword evidence="8" id="KW-1185">Reference proteome</keyword>
<dbReference type="InterPro" id="IPR006260">
    <property type="entry name" value="TonB/TolA_C"/>
</dbReference>
<dbReference type="InterPro" id="IPR006597">
    <property type="entry name" value="Sel1-like"/>
</dbReference>
<organism evidence="7 8">
    <name type="scientific">Pseudoalteromonas spongiae</name>
    <dbReference type="NCBI Taxonomy" id="298657"/>
    <lineage>
        <taxon>Bacteria</taxon>
        <taxon>Pseudomonadati</taxon>
        <taxon>Pseudomonadota</taxon>
        <taxon>Gammaproteobacteria</taxon>
        <taxon>Alteromonadales</taxon>
        <taxon>Pseudoalteromonadaceae</taxon>
        <taxon>Pseudoalteromonas</taxon>
    </lineage>
</organism>
<protein>
    <submittedName>
        <fullName evidence="7">TonB family protein</fullName>
    </submittedName>
</protein>
<evidence type="ECO:0000256" key="2">
    <source>
        <dbReference type="ARBA" id="ARBA00022692"/>
    </source>
</evidence>
<dbReference type="PROSITE" id="PS52015">
    <property type="entry name" value="TONB_CTD"/>
    <property type="match status" value="1"/>
</dbReference>
<keyword evidence="4" id="KW-0472">Membrane</keyword>
<keyword evidence="2" id="KW-0812">Transmembrane</keyword>
<dbReference type="Proteomes" id="UP001382455">
    <property type="component" value="Unassembled WGS sequence"/>
</dbReference>